<dbReference type="InterPro" id="IPR002126">
    <property type="entry name" value="Cadherin-like_dom"/>
</dbReference>
<feature type="domain" description="Cadherin" evidence="9">
    <location>
        <begin position="658"/>
        <end position="744"/>
    </location>
</feature>
<evidence type="ECO:0000256" key="4">
    <source>
        <dbReference type="ARBA" id="ARBA00022837"/>
    </source>
</evidence>
<keyword evidence="6" id="KW-1133">Transmembrane helix</keyword>
<evidence type="ECO:0000256" key="8">
    <source>
        <dbReference type="SAM" id="MobiDB-lite"/>
    </source>
</evidence>
<dbReference type="PANTHER" id="PTHR24025:SF23">
    <property type="entry name" value="NEURAL-CADHERIN"/>
    <property type="match status" value="1"/>
</dbReference>
<feature type="domain" description="Cadherin" evidence="9">
    <location>
        <begin position="552"/>
        <end position="643"/>
    </location>
</feature>
<dbReference type="InterPro" id="IPR050971">
    <property type="entry name" value="Cadherin-domain_protein"/>
</dbReference>
<dbReference type="CDD" id="cd11304">
    <property type="entry name" value="Cadherin_repeat"/>
    <property type="match status" value="4"/>
</dbReference>
<dbReference type="InterPro" id="IPR015919">
    <property type="entry name" value="Cadherin-like_sf"/>
</dbReference>
<evidence type="ECO:0000256" key="2">
    <source>
        <dbReference type="ARBA" id="ARBA00022692"/>
    </source>
</evidence>
<evidence type="ECO:0000256" key="7">
    <source>
        <dbReference type="ARBA" id="ARBA00023136"/>
    </source>
</evidence>
<dbReference type="GO" id="GO:0005911">
    <property type="term" value="C:cell-cell junction"/>
    <property type="evidence" value="ECO:0007669"/>
    <property type="project" value="TreeGrafter"/>
</dbReference>
<name>A0A484HI65_9BACT</name>
<keyword evidence="5" id="KW-0130">Cell adhesion</keyword>
<sequence>MVHFMRLEPRIMLDAVGLAADFDADHVPDDGGADIPGHFPAQFGELLNADGDQSPFDLEKPGAARGLFFVDTGVPDRGAIMEKARSKGFEAVAIPEGSDGVRFVAETLGRFSDLPAIHIFSHGAPGTIRLGDASLSTDSLAGYSQALRAWGEALEPGGDILLYGCRAGLAPDFIAGMAEMTGADVAASDDVTGGADQNGDWILEVRDGDVKTGAVSFDEWGHALLFDVYFTSPSTAEKAENHTGNALNVGSDISNLPGIFSRSYSIVGGTDADSFTINNSGNLRFKSPPDYDAPWQNEGKNVYQVQVKARYTFSIGIGIAKVDYVKSGTQTINVTVTDVNEPVEITSAESLNATEGVAALPITVADPENGPFTYTITGGADQAKFRSDANGLYFISPPSYRGLGDANSDNVYEVSYTVSDGEFSDSQDVKAAVVDVNSAPSFTGASSFSVSENASFAASVTATDPDGGILLYSVTGGADQNLFEIGRTSGALTFKTPPDYENPDDQGSDRSYEVEVTVSDRRLSATRTLTISVTDVNEAPVFNGAASAAAVENSTSGPTVSASDPEGAALTYSVTGGADQDKFSIDAGSGALTFLSPPDYESPSDAGANNVYEIQITAGDGVVSENRTVYVSVSSVNEFAPEVTSPDSVSLYRGESFVMTAASRDPDDDPATWSITGGADRDLFSIDANSGRLAFLSTPNYANPLDADGNNVYEVEITASDGAFSGSKTIEAIVTSVDKPVPEVKAPPIVRPDSGSRQAGPAGPAGALGVLGQTQDASGFSLNVPAPDSPGGVGPVGEGLSAIANRLDLDLISDSGATLGRIQAAAGFMGGGPAPESGNAVFESLLGDVTGFDVQTSVEDDPDAWEIFQ</sequence>
<dbReference type="PANTHER" id="PTHR24025">
    <property type="entry name" value="DESMOGLEIN FAMILY MEMBER"/>
    <property type="match status" value="1"/>
</dbReference>
<dbReference type="SMART" id="SM00112">
    <property type="entry name" value="CA"/>
    <property type="match status" value="4"/>
</dbReference>
<comment type="subcellular location">
    <subcellularLocation>
        <location evidence="1">Membrane</location>
    </subcellularLocation>
</comment>
<dbReference type="Pfam" id="PF14252">
    <property type="entry name" value="DUF4347"/>
    <property type="match status" value="1"/>
</dbReference>
<reference evidence="10" key="1">
    <citation type="submission" date="2019-01" db="EMBL/GenBank/DDBJ databases">
        <authorList>
            <consortium name="Genoscope - CEA"/>
            <person name="William W."/>
        </authorList>
    </citation>
    <scope>NUCLEOTIDE SEQUENCE</scope>
    <source>
        <strain evidence="10">CR-1</strain>
    </source>
</reference>
<keyword evidence="3" id="KW-0677">Repeat</keyword>
<organism evidence="10">
    <name type="scientific">uncultured Desulfobacteraceae bacterium</name>
    <dbReference type="NCBI Taxonomy" id="218296"/>
    <lineage>
        <taxon>Bacteria</taxon>
        <taxon>Pseudomonadati</taxon>
        <taxon>Thermodesulfobacteriota</taxon>
        <taxon>Desulfobacteria</taxon>
        <taxon>Desulfobacterales</taxon>
        <taxon>Desulfobacteraceae</taxon>
        <taxon>environmental samples</taxon>
    </lineage>
</organism>
<protein>
    <recommendedName>
        <fullName evidence="9">Cadherin domain-containing protein</fullName>
    </recommendedName>
</protein>
<dbReference type="Gene3D" id="2.60.40.60">
    <property type="entry name" value="Cadherins"/>
    <property type="match status" value="4"/>
</dbReference>
<keyword evidence="2" id="KW-0812">Transmembrane</keyword>
<dbReference type="PROSITE" id="PS50268">
    <property type="entry name" value="CADHERIN_2"/>
    <property type="match status" value="5"/>
</dbReference>
<dbReference type="SMART" id="SM00736">
    <property type="entry name" value="CADG"/>
    <property type="match status" value="1"/>
</dbReference>
<dbReference type="AlphaFoldDB" id="A0A484HI65"/>
<dbReference type="SUPFAM" id="SSF49313">
    <property type="entry name" value="Cadherin-like"/>
    <property type="match status" value="3"/>
</dbReference>
<feature type="domain" description="Cadherin" evidence="9">
    <location>
        <begin position="264"/>
        <end position="344"/>
    </location>
</feature>
<dbReference type="InterPro" id="IPR006644">
    <property type="entry name" value="Cadg"/>
</dbReference>
<feature type="compositionally biased region" description="Low complexity" evidence="8">
    <location>
        <begin position="759"/>
        <end position="770"/>
    </location>
</feature>
<proteinExistence type="predicted"/>
<evidence type="ECO:0000259" key="9">
    <source>
        <dbReference type="PROSITE" id="PS50268"/>
    </source>
</evidence>
<keyword evidence="7" id="KW-0472">Membrane</keyword>
<keyword evidence="4" id="KW-0106">Calcium</keyword>
<evidence type="ECO:0000256" key="1">
    <source>
        <dbReference type="ARBA" id="ARBA00004370"/>
    </source>
</evidence>
<accession>A0A484HI65</accession>
<dbReference type="Pfam" id="PF00028">
    <property type="entry name" value="Cadherin"/>
    <property type="match status" value="1"/>
</dbReference>
<feature type="region of interest" description="Disordered" evidence="8">
    <location>
        <begin position="749"/>
        <end position="770"/>
    </location>
</feature>
<feature type="domain" description="Cadherin" evidence="9">
    <location>
        <begin position="339"/>
        <end position="442"/>
    </location>
</feature>
<dbReference type="GO" id="GO:0007156">
    <property type="term" value="P:homophilic cell adhesion via plasma membrane adhesion molecules"/>
    <property type="evidence" value="ECO:0007669"/>
    <property type="project" value="InterPro"/>
</dbReference>
<dbReference type="InterPro" id="IPR025592">
    <property type="entry name" value="DUF4347"/>
</dbReference>
<dbReference type="GO" id="GO:0005509">
    <property type="term" value="F:calcium ion binding"/>
    <property type="evidence" value="ECO:0007669"/>
    <property type="project" value="InterPro"/>
</dbReference>
<gene>
    <name evidence="10" type="ORF">EPICR_140033</name>
</gene>
<feature type="domain" description="Cadherin" evidence="9">
    <location>
        <begin position="442"/>
        <end position="542"/>
    </location>
</feature>
<evidence type="ECO:0000256" key="3">
    <source>
        <dbReference type="ARBA" id="ARBA00022737"/>
    </source>
</evidence>
<dbReference type="GO" id="GO:0016020">
    <property type="term" value="C:membrane"/>
    <property type="evidence" value="ECO:0007669"/>
    <property type="project" value="UniProtKB-SubCell"/>
</dbReference>
<evidence type="ECO:0000256" key="5">
    <source>
        <dbReference type="ARBA" id="ARBA00022889"/>
    </source>
</evidence>
<evidence type="ECO:0000256" key="6">
    <source>
        <dbReference type="ARBA" id="ARBA00022989"/>
    </source>
</evidence>
<dbReference type="EMBL" id="CAACVI010000006">
    <property type="protein sequence ID" value="VEN73272.1"/>
    <property type="molecule type" value="Genomic_DNA"/>
</dbReference>
<evidence type="ECO:0000313" key="10">
    <source>
        <dbReference type="EMBL" id="VEN73272.1"/>
    </source>
</evidence>